<dbReference type="AlphaFoldDB" id="A0A8K0EBP4"/>
<evidence type="ECO:0000313" key="3">
    <source>
        <dbReference type="Proteomes" id="UP000838412"/>
    </source>
</evidence>
<protein>
    <submittedName>
        <fullName evidence="2">Hypp7830 protein</fullName>
    </submittedName>
</protein>
<keyword evidence="3" id="KW-1185">Reference proteome</keyword>
<feature type="chain" id="PRO_5035478728" evidence="1">
    <location>
        <begin position="25"/>
        <end position="84"/>
    </location>
</feature>
<dbReference type="Proteomes" id="UP000838412">
    <property type="component" value="Chromosome 15"/>
</dbReference>
<feature type="signal peptide" evidence="1">
    <location>
        <begin position="1"/>
        <end position="24"/>
    </location>
</feature>
<gene>
    <name evidence="2" type="primary">Hypp7830</name>
    <name evidence="2" type="ORF">BLAG_LOCUS8906</name>
</gene>
<evidence type="ECO:0000313" key="2">
    <source>
        <dbReference type="EMBL" id="CAH1247134.1"/>
    </source>
</evidence>
<reference evidence="2" key="1">
    <citation type="submission" date="2022-01" db="EMBL/GenBank/DDBJ databases">
        <authorList>
            <person name="Braso-Vives M."/>
        </authorList>
    </citation>
    <scope>NUCLEOTIDE SEQUENCE</scope>
</reference>
<accession>A0A8K0EBP4</accession>
<name>A0A8K0EBP4_BRALA</name>
<organism evidence="2 3">
    <name type="scientific">Branchiostoma lanceolatum</name>
    <name type="common">Common lancelet</name>
    <name type="synonym">Amphioxus lanceolatum</name>
    <dbReference type="NCBI Taxonomy" id="7740"/>
    <lineage>
        <taxon>Eukaryota</taxon>
        <taxon>Metazoa</taxon>
        <taxon>Chordata</taxon>
        <taxon>Cephalochordata</taxon>
        <taxon>Leptocardii</taxon>
        <taxon>Amphioxiformes</taxon>
        <taxon>Branchiostomatidae</taxon>
        <taxon>Branchiostoma</taxon>
    </lineage>
</organism>
<dbReference type="EMBL" id="OV696700">
    <property type="protein sequence ID" value="CAH1247134.1"/>
    <property type="molecule type" value="Genomic_DNA"/>
</dbReference>
<evidence type="ECO:0000256" key="1">
    <source>
        <dbReference type="SAM" id="SignalP"/>
    </source>
</evidence>
<sequence>MSGYLKLVLLLIALVAMMPDGADAQDCPPCCPPACGKEHDVDNIPAAAYRKPRDLAADVPQLNEEAGEKAESLLELLAKREKTP</sequence>
<keyword evidence="1" id="KW-0732">Signal</keyword>
<proteinExistence type="predicted"/>